<dbReference type="SMART" id="SM00448">
    <property type="entry name" value="REC"/>
    <property type="match status" value="1"/>
</dbReference>
<dbReference type="Pfam" id="PF00072">
    <property type="entry name" value="Response_reg"/>
    <property type="match status" value="1"/>
</dbReference>
<evidence type="ECO:0000259" key="10">
    <source>
        <dbReference type="PROSITE" id="PS50110"/>
    </source>
</evidence>
<dbReference type="InterPro" id="IPR011006">
    <property type="entry name" value="CheY-like_superfamily"/>
</dbReference>
<dbReference type="PROSITE" id="PS50110">
    <property type="entry name" value="RESPONSE_REGULATORY"/>
    <property type="match status" value="1"/>
</dbReference>
<evidence type="ECO:0000259" key="9">
    <source>
        <dbReference type="PROSITE" id="PS50045"/>
    </source>
</evidence>
<dbReference type="InterPro" id="IPR009057">
    <property type="entry name" value="Homeodomain-like_sf"/>
</dbReference>
<dbReference type="Gene3D" id="1.10.10.60">
    <property type="entry name" value="Homeodomain-like"/>
    <property type="match status" value="1"/>
</dbReference>
<dbReference type="GO" id="GO:0000160">
    <property type="term" value="P:phosphorelay signal transduction system"/>
    <property type="evidence" value="ECO:0007669"/>
    <property type="project" value="UniProtKB-KW"/>
</dbReference>
<dbReference type="PROSITE" id="PS50045">
    <property type="entry name" value="SIGMA54_INTERACT_4"/>
    <property type="match status" value="1"/>
</dbReference>
<dbReference type="SMART" id="SM00382">
    <property type="entry name" value="AAA"/>
    <property type="match status" value="1"/>
</dbReference>
<evidence type="ECO:0000256" key="2">
    <source>
        <dbReference type="ARBA" id="ARBA00022741"/>
    </source>
</evidence>
<dbReference type="InterPro" id="IPR025944">
    <property type="entry name" value="Sigma_54_int_dom_CS"/>
</dbReference>
<keyword evidence="5" id="KW-0805">Transcription regulation</keyword>
<keyword evidence="4" id="KW-0902">Two-component regulatory system</keyword>
<evidence type="ECO:0000256" key="6">
    <source>
        <dbReference type="ARBA" id="ARBA00023125"/>
    </source>
</evidence>
<dbReference type="GO" id="GO:0043565">
    <property type="term" value="F:sequence-specific DNA binding"/>
    <property type="evidence" value="ECO:0007669"/>
    <property type="project" value="InterPro"/>
</dbReference>
<dbReference type="PANTHER" id="PTHR32071">
    <property type="entry name" value="TRANSCRIPTIONAL REGULATORY PROTEIN"/>
    <property type="match status" value="1"/>
</dbReference>
<organism evidence="11 12">
    <name type="scientific">Candidatus Nitrospira allomarina</name>
    <dbReference type="NCBI Taxonomy" id="3020900"/>
    <lineage>
        <taxon>Bacteria</taxon>
        <taxon>Pseudomonadati</taxon>
        <taxon>Nitrospirota</taxon>
        <taxon>Nitrospiria</taxon>
        <taxon>Nitrospirales</taxon>
        <taxon>Nitrospiraceae</taxon>
        <taxon>Nitrospira</taxon>
    </lineage>
</organism>
<evidence type="ECO:0000256" key="5">
    <source>
        <dbReference type="ARBA" id="ARBA00023015"/>
    </source>
</evidence>
<dbReference type="SUPFAM" id="SSF52540">
    <property type="entry name" value="P-loop containing nucleoside triphosphate hydrolases"/>
    <property type="match status" value="1"/>
</dbReference>
<evidence type="ECO:0000256" key="4">
    <source>
        <dbReference type="ARBA" id="ARBA00023012"/>
    </source>
</evidence>
<dbReference type="RefSeq" id="WP_312646930.1">
    <property type="nucleotide sequence ID" value="NZ_CP116967.1"/>
</dbReference>
<dbReference type="InterPro" id="IPR027417">
    <property type="entry name" value="P-loop_NTPase"/>
</dbReference>
<dbReference type="GO" id="GO:0006355">
    <property type="term" value="P:regulation of DNA-templated transcription"/>
    <property type="evidence" value="ECO:0007669"/>
    <property type="project" value="InterPro"/>
</dbReference>
<keyword evidence="1 8" id="KW-0597">Phosphoprotein</keyword>
<dbReference type="Pfam" id="PF02954">
    <property type="entry name" value="HTH_8"/>
    <property type="match status" value="1"/>
</dbReference>
<accession>A0AA96GGV5</accession>
<dbReference type="PROSITE" id="PS00676">
    <property type="entry name" value="SIGMA54_INTERACT_2"/>
    <property type="match status" value="1"/>
</dbReference>
<keyword evidence="2" id="KW-0547">Nucleotide-binding</keyword>
<dbReference type="InterPro" id="IPR058031">
    <property type="entry name" value="AAA_lid_NorR"/>
</dbReference>
<gene>
    <name evidence="11" type="ORF">PP769_09700</name>
</gene>
<dbReference type="InterPro" id="IPR003593">
    <property type="entry name" value="AAA+_ATPase"/>
</dbReference>
<reference evidence="11 12" key="1">
    <citation type="submission" date="2023-01" db="EMBL/GenBank/DDBJ databases">
        <title>Cultivation and genomic characterization of new, ubiquitous marine nitrite-oxidizing bacteria from the Nitrospirales.</title>
        <authorList>
            <person name="Mueller A.J."/>
            <person name="Daebeler A."/>
            <person name="Herbold C.W."/>
            <person name="Kirkegaard R.H."/>
            <person name="Daims H."/>
        </authorList>
    </citation>
    <scope>NUCLEOTIDE SEQUENCE [LARGE SCALE GENOMIC DNA]</scope>
    <source>
        <strain evidence="11 12">VA</strain>
    </source>
</reference>
<dbReference type="FunFam" id="3.40.50.2300:FF:000018">
    <property type="entry name" value="DNA-binding transcriptional regulator NtrC"/>
    <property type="match status" value="1"/>
</dbReference>
<evidence type="ECO:0000256" key="1">
    <source>
        <dbReference type="ARBA" id="ARBA00022553"/>
    </source>
</evidence>
<dbReference type="GO" id="GO:0005524">
    <property type="term" value="F:ATP binding"/>
    <property type="evidence" value="ECO:0007669"/>
    <property type="project" value="UniProtKB-KW"/>
</dbReference>
<dbReference type="InterPro" id="IPR002197">
    <property type="entry name" value="HTH_Fis"/>
</dbReference>
<keyword evidence="12" id="KW-1185">Reference proteome</keyword>
<dbReference type="InterPro" id="IPR025662">
    <property type="entry name" value="Sigma_54_int_dom_ATP-bd_1"/>
</dbReference>
<dbReference type="InterPro" id="IPR002078">
    <property type="entry name" value="Sigma_54_int"/>
</dbReference>
<dbReference type="InterPro" id="IPR025943">
    <property type="entry name" value="Sigma_54_int_dom_ATP-bd_2"/>
</dbReference>
<evidence type="ECO:0000256" key="3">
    <source>
        <dbReference type="ARBA" id="ARBA00022840"/>
    </source>
</evidence>
<dbReference type="InterPro" id="IPR001789">
    <property type="entry name" value="Sig_transdc_resp-reg_receiver"/>
</dbReference>
<dbReference type="Pfam" id="PF25601">
    <property type="entry name" value="AAA_lid_14"/>
    <property type="match status" value="1"/>
</dbReference>
<dbReference type="Gene3D" id="1.10.8.60">
    <property type="match status" value="1"/>
</dbReference>
<feature type="modified residue" description="4-aspartylphosphate" evidence="8">
    <location>
        <position position="53"/>
    </location>
</feature>
<name>A0AA96GGV5_9BACT</name>
<protein>
    <submittedName>
        <fullName evidence="11">Sigma-54 dependent transcriptional regulator</fullName>
    </submittedName>
</protein>
<sequence length="459" mass="50957">MPKKIFVVDDEEASREGLAILLAKWGYEVEQAGDGKEALTKIPHLHPDVVITDLVMPGFNGLELIQFLQKELIFSPVIVLTGHGTIETAVSAIKQGAYDYLTKPLDVARLRIMVEKALERGETHREMVLLRKRLKGLWGLGKLVGKSKPMQEIYSLIELAAPTPARVLILGESGTGKELVAQSLHELSDRNKGPFIPVNCSAIPETLLESEIFGHEKGAFTGALDRKPGCFELAHGGTLFLDEVAEMSPSIQAKFLRILQDSSVKRIGGTVPIQVDVRVVAATNKDPLKAIQDGSLREDLYYRLNVCIIHLPPIRDRTDDIPLLVKAFIEEFNVNYSRTVQSINDEALERLMKHTWPGNVRELRNAVERAVMTCTADVITTAHLPEFAKQADSESSEEKGGAVHLPMGSTIEDAERQLIIQTLKHHQNNKTRAAEILGVSLKTLHNKLHRYGLHDAIER</sequence>
<dbReference type="Gene3D" id="3.40.50.2300">
    <property type="match status" value="1"/>
</dbReference>
<dbReference type="PROSITE" id="PS00675">
    <property type="entry name" value="SIGMA54_INTERACT_1"/>
    <property type="match status" value="1"/>
</dbReference>
<dbReference type="Gene3D" id="3.40.50.300">
    <property type="entry name" value="P-loop containing nucleotide triphosphate hydrolases"/>
    <property type="match status" value="1"/>
</dbReference>
<feature type="domain" description="Response regulatory" evidence="10">
    <location>
        <begin position="4"/>
        <end position="118"/>
    </location>
</feature>
<feature type="domain" description="Sigma-54 factor interaction" evidence="9">
    <location>
        <begin position="143"/>
        <end position="372"/>
    </location>
</feature>
<dbReference type="Pfam" id="PF00158">
    <property type="entry name" value="Sigma54_activat"/>
    <property type="match status" value="1"/>
</dbReference>
<evidence type="ECO:0000313" key="11">
    <source>
        <dbReference type="EMBL" id="WNM60010.1"/>
    </source>
</evidence>
<dbReference type="Proteomes" id="UP001302719">
    <property type="component" value="Chromosome"/>
</dbReference>
<dbReference type="SUPFAM" id="SSF46689">
    <property type="entry name" value="Homeodomain-like"/>
    <property type="match status" value="1"/>
</dbReference>
<keyword evidence="7" id="KW-0804">Transcription</keyword>
<dbReference type="SUPFAM" id="SSF52172">
    <property type="entry name" value="CheY-like"/>
    <property type="match status" value="1"/>
</dbReference>
<dbReference type="KEGG" id="nall:PP769_09700"/>
<evidence type="ECO:0000313" key="12">
    <source>
        <dbReference type="Proteomes" id="UP001302719"/>
    </source>
</evidence>
<dbReference type="CDD" id="cd00009">
    <property type="entry name" value="AAA"/>
    <property type="match status" value="1"/>
</dbReference>
<evidence type="ECO:0000256" key="8">
    <source>
        <dbReference type="PROSITE-ProRule" id="PRU00169"/>
    </source>
</evidence>
<keyword evidence="6" id="KW-0238">DNA-binding</keyword>
<keyword evidence="3" id="KW-0067">ATP-binding</keyword>
<proteinExistence type="predicted"/>
<dbReference type="PROSITE" id="PS00688">
    <property type="entry name" value="SIGMA54_INTERACT_3"/>
    <property type="match status" value="1"/>
</dbReference>
<dbReference type="AlphaFoldDB" id="A0AA96GGV5"/>
<dbReference type="FunFam" id="3.40.50.300:FF:000006">
    <property type="entry name" value="DNA-binding transcriptional regulator NtrC"/>
    <property type="match status" value="1"/>
</dbReference>
<evidence type="ECO:0000256" key="7">
    <source>
        <dbReference type="ARBA" id="ARBA00023163"/>
    </source>
</evidence>
<dbReference type="EMBL" id="CP116967">
    <property type="protein sequence ID" value="WNM60010.1"/>
    <property type="molecule type" value="Genomic_DNA"/>
</dbReference>
<dbReference type="PRINTS" id="PR01590">
    <property type="entry name" value="HTHFIS"/>
</dbReference>